<accession>A0A9N9K7C0</accession>
<dbReference type="AlphaFoldDB" id="A0A9N9K7C0"/>
<organism evidence="1 2">
    <name type="scientific">Dentiscutata erythropus</name>
    <dbReference type="NCBI Taxonomy" id="1348616"/>
    <lineage>
        <taxon>Eukaryota</taxon>
        <taxon>Fungi</taxon>
        <taxon>Fungi incertae sedis</taxon>
        <taxon>Mucoromycota</taxon>
        <taxon>Glomeromycotina</taxon>
        <taxon>Glomeromycetes</taxon>
        <taxon>Diversisporales</taxon>
        <taxon>Gigasporaceae</taxon>
        <taxon>Dentiscutata</taxon>
    </lineage>
</organism>
<evidence type="ECO:0000313" key="1">
    <source>
        <dbReference type="EMBL" id="CAG8810674.1"/>
    </source>
</evidence>
<feature type="non-terminal residue" evidence="1">
    <location>
        <position position="1"/>
    </location>
</feature>
<feature type="non-terminal residue" evidence="1">
    <location>
        <position position="109"/>
    </location>
</feature>
<proteinExistence type="predicted"/>
<dbReference type="EMBL" id="CAJVPY010046611">
    <property type="protein sequence ID" value="CAG8810674.1"/>
    <property type="molecule type" value="Genomic_DNA"/>
</dbReference>
<name>A0A9N9K7C0_9GLOM</name>
<keyword evidence="2" id="KW-1185">Reference proteome</keyword>
<comment type="caution">
    <text evidence="1">The sequence shown here is derived from an EMBL/GenBank/DDBJ whole genome shotgun (WGS) entry which is preliminary data.</text>
</comment>
<dbReference type="OrthoDB" id="2490426at2759"/>
<gene>
    <name evidence="1" type="ORF">DERYTH_LOCUS25343</name>
</gene>
<sequence>MGDLGIGKPYYHGEDEFDGIEGFLYDFESYGMSKRASDDNWDVLKIAIVKKIKGISKDERIGIYDDLEVKITELVQMKQKEDESVEMYTYCFDTCVEPVENIVNEDDII</sequence>
<evidence type="ECO:0000313" key="2">
    <source>
        <dbReference type="Proteomes" id="UP000789405"/>
    </source>
</evidence>
<dbReference type="Proteomes" id="UP000789405">
    <property type="component" value="Unassembled WGS sequence"/>
</dbReference>
<protein>
    <submittedName>
        <fullName evidence="1">7089_t:CDS:1</fullName>
    </submittedName>
</protein>
<reference evidence="1" key="1">
    <citation type="submission" date="2021-06" db="EMBL/GenBank/DDBJ databases">
        <authorList>
            <person name="Kallberg Y."/>
            <person name="Tangrot J."/>
            <person name="Rosling A."/>
        </authorList>
    </citation>
    <scope>NUCLEOTIDE SEQUENCE</scope>
    <source>
        <strain evidence="1">MA453B</strain>
    </source>
</reference>